<feature type="transmembrane region" description="Helical" evidence="1">
    <location>
        <begin position="101"/>
        <end position="117"/>
    </location>
</feature>
<protein>
    <submittedName>
        <fullName evidence="2">SFRICE008188.2</fullName>
    </submittedName>
</protein>
<name>A0A2H1W7R4_SPOFR</name>
<dbReference type="AlphaFoldDB" id="A0A2H1W7R4"/>
<evidence type="ECO:0000256" key="1">
    <source>
        <dbReference type="SAM" id="Phobius"/>
    </source>
</evidence>
<evidence type="ECO:0000313" key="2">
    <source>
        <dbReference type="EMBL" id="SOQ49110.1"/>
    </source>
</evidence>
<keyword evidence="1" id="KW-0812">Transmembrane</keyword>
<keyword evidence="1" id="KW-1133">Transmembrane helix</keyword>
<feature type="transmembrane region" description="Helical" evidence="1">
    <location>
        <begin position="56"/>
        <end position="81"/>
    </location>
</feature>
<feature type="transmembrane region" description="Helical" evidence="1">
    <location>
        <begin position="285"/>
        <end position="306"/>
    </location>
</feature>
<feature type="transmembrane region" description="Helical" evidence="1">
    <location>
        <begin position="247"/>
        <end position="265"/>
    </location>
</feature>
<feature type="transmembrane region" description="Helical" evidence="1">
    <location>
        <begin position="173"/>
        <end position="193"/>
    </location>
</feature>
<sequence>MKTDIKNKNKYQNNVNSNNFIDKDVQRILQFLNILQRATFCPKYSIKNNYIVPNSYISIIFSIIGMFLLSMLLISRSYYLISEHFVLPVTSFITKGLYFDSIYYPFGFFINFLNGIIQSRNNINFVLTFQKVHRFLNTSPKHFIIWNWLSAASIVGVFIFIQYMLFIMAGFDLFLINVVCALYVFDVNLIYAFRTIRLLEIKLELWKCKMLAGFEDVHRESECRKMFEVYADILQCYHVHKVCFQHYILFYIFEVFIHILIYVQFSIDILKVGINSSHETLINILVPLWISTVCWMMKDIITLTLLNSRYEQFYITMQSVQDACYIILKSRCTAVERRVCKNVRRLHRASFSKVRVCGAVRLDAGLQLSLMDLLTSYTFVLLQFAFL</sequence>
<feature type="transmembrane region" description="Helical" evidence="1">
    <location>
        <begin position="143"/>
        <end position="167"/>
    </location>
</feature>
<accession>A0A2H1W7R4</accession>
<keyword evidence="1" id="KW-0472">Membrane</keyword>
<proteinExistence type="predicted"/>
<organism evidence="2">
    <name type="scientific">Spodoptera frugiperda</name>
    <name type="common">Fall armyworm</name>
    <dbReference type="NCBI Taxonomy" id="7108"/>
    <lineage>
        <taxon>Eukaryota</taxon>
        <taxon>Metazoa</taxon>
        <taxon>Ecdysozoa</taxon>
        <taxon>Arthropoda</taxon>
        <taxon>Hexapoda</taxon>
        <taxon>Insecta</taxon>
        <taxon>Pterygota</taxon>
        <taxon>Neoptera</taxon>
        <taxon>Endopterygota</taxon>
        <taxon>Lepidoptera</taxon>
        <taxon>Glossata</taxon>
        <taxon>Ditrysia</taxon>
        <taxon>Noctuoidea</taxon>
        <taxon>Noctuidae</taxon>
        <taxon>Amphipyrinae</taxon>
        <taxon>Spodoptera</taxon>
    </lineage>
</organism>
<dbReference type="EMBL" id="ODYU01006874">
    <property type="protein sequence ID" value="SOQ49110.1"/>
    <property type="molecule type" value="Genomic_DNA"/>
</dbReference>
<gene>
    <name evidence="2" type="primary">SFRICE008188.2</name>
    <name evidence="2" type="ORF">SFRICE_008188.2</name>
</gene>
<reference evidence="2" key="1">
    <citation type="submission" date="2016-07" db="EMBL/GenBank/DDBJ databases">
        <authorList>
            <person name="Bretaudeau A."/>
        </authorList>
    </citation>
    <scope>NUCLEOTIDE SEQUENCE</scope>
    <source>
        <strain evidence="2">Rice</strain>
        <tissue evidence="2">Whole body</tissue>
    </source>
</reference>